<dbReference type="EMBL" id="MGAT01000008">
    <property type="protein sequence ID" value="OGK52983.1"/>
    <property type="molecule type" value="Genomic_DNA"/>
</dbReference>
<gene>
    <name evidence="1" type="ORF">A2970_01660</name>
</gene>
<organism evidence="1 2">
    <name type="scientific">Candidatus Roizmanbacteria bacterium RIFCSPLOWO2_01_FULL_44_13</name>
    <dbReference type="NCBI Taxonomy" id="1802069"/>
    <lineage>
        <taxon>Bacteria</taxon>
        <taxon>Candidatus Roizmaniibacteriota</taxon>
    </lineage>
</organism>
<dbReference type="Proteomes" id="UP000178857">
    <property type="component" value="Unassembled WGS sequence"/>
</dbReference>
<evidence type="ECO:0000313" key="1">
    <source>
        <dbReference type="EMBL" id="OGK52983.1"/>
    </source>
</evidence>
<protein>
    <submittedName>
        <fullName evidence="1">Uncharacterized protein</fullName>
    </submittedName>
</protein>
<evidence type="ECO:0000313" key="2">
    <source>
        <dbReference type="Proteomes" id="UP000178857"/>
    </source>
</evidence>
<comment type="caution">
    <text evidence="1">The sequence shown here is derived from an EMBL/GenBank/DDBJ whole genome shotgun (WGS) entry which is preliminary data.</text>
</comment>
<reference evidence="1 2" key="1">
    <citation type="journal article" date="2016" name="Nat. Commun.">
        <title>Thousands of microbial genomes shed light on interconnected biogeochemical processes in an aquifer system.</title>
        <authorList>
            <person name="Anantharaman K."/>
            <person name="Brown C.T."/>
            <person name="Hug L.A."/>
            <person name="Sharon I."/>
            <person name="Castelle C.J."/>
            <person name="Probst A.J."/>
            <person name="Thomas B.C."/>
            <person name="Singh A."/>
            <person name="Wilkins M.J."/>
            <person name="Karaoz U."/>
            <person name="Brodie E.L."/>
            <person name="Williams K.H."/>
            <person name="Hubbard S.S."/>
            <person name="Banfield J.F."/>
        </authorList>
    </citation>
    <scope>NUCLEOTIDE SEQUENCE [LARGE SCALE GENOMIC DNA]</scope>
</reference>
<proteinExistence type="predicted"/>
<accession>A0A1F7JBJ8</accession>
<name>A0A1F7JBJ8_9BACT</name>
<sequence>MEKKVHYFPVQMPGDIREFDKEQVCVIKHKKPLWIKGFGNHPVEATQEFVAEKLPSTRPQGLTYFRSLEDVRVRKYRDVWTMKINTEFSTFAANAKRIDVKV</sequence>
<dbReference type="AlphaFoldDB" id="A0A1F7JBJ8"/>